<dbReference type="RefSeq" id="WP_069315549.1">
    <property type="nucleotide sequence ID" value="NZ_CAWNQJ010000090.1"/>
</dbReference>
<protein>
    <submittedName>
        <fullName evidence="2">Aminoglycoside adenylyltransferase</fullName>
    </submittedName>
</protein>
<evidence type="ECO:0000313" key="2">
    <source>
        <dbReference type="EMBL" id="PHM53575.1"/>
    </source>
</evidence>
<dbReference type="EMBL" id="NJAI01000006">
    <property type="protein sequence ID" value="PHM53575.1"/>
    <property type="molecule type" value="Genomic_DNA"/>
</dbReference>
<proteinExistence type="predicted"/>
<name>A0A2G0Q300_XENHO</name>
<gene>
    <name evidence="1" type="ORF">A9255_03920</name>
    <name evidence="2" type="ORF">Xhom_03574</name>
</gene>
<reference evidence="1 3" key="1">
    <citation type="submission" date="2016-06" db="EMBL/GenBank/DDBJ databases">
        <title>Bacterial characters and pathogenicity of Xenorhabdus hominickii from an entomopathogenic nematode, Steinernema monticolum.</title>
        <authorList>
            <person name="Park Y."/>
            <person name="Kim Y."/>
        </authorList>
    </citation>
    <scope>NUCLEOTIDE SEQUENCE [LARGE SCALE GENOMIC DNA]</scope>
    <source>
        <strain evidence="1 3">ANU1</strain>
    </source>
</reference>
<dbReference type="Proteomes" id="UP000094600">
    <property type="component" value="Chromosome"/>
</dbReference>
<keyword evidence="2" id="KW-0548">Nucleotidyltransferase</keyword>
<sequence length="80" mass="9244">MWDNCLKDIIKWAENAVNVQALIQTGSLTRKDNSSDDLSGRLEREVAQYLGFDYSQECEIRITELNRKILSQHALSFLLQ</sequence>
<evidence type="ECO:0000313" key="3">
    <source>
        <dbReference type="Proteomes" id="UP000094600"/>
    </source>
</evidence>
<accession>A0A2G0Q300</accession>
<keyword evidence="3" id="KW-1185">Reference proteome</keyword>
<dbReference type="GO" id="GO:0016779">
    <property type="term" value="F:nucleotidyltransferase activity"/>
    <property type="evidence" value="ECO:0007669"/>
    <property type="project" value="UniProtKB-KW"/>
</dbReference>
<dbReference type="AlphaFoldDB" id="A0A2G0Q300"/>
<organism evidence="2 4">
    <name type="scientific">Xenorhabdus hominickii</name>
    <dbReference type="NCBI Taxonomy" id="351679"/>
    <lineage>
        <taxon>Bacteria</taxon>
        <taxon>Pseudomonadati</taxon>
        <taxon>Pseudomonadota</taxon>
        <taxon>Gammaproteobacteria</taxon>
        <taxon>Enterobacterales</taxon>
        <taxon>Morganellaceae</taxon>
        <taxon>Xenorhabdus</taxon>
    </lineage>
</organism>
<dbReference type="KEGG" id="xho:A9255_03920"/>
<dbReference type="EMBL" id="CP016176">
    <property type="protein sequence ID" value="AOM39798.1"/>
    <property type="molecule type" value="Genomic_DNA"/>
</dbReference>
<evidence type="ECO:0000313" key="4">
    <source>
        <dbReference type="Proteomes" id="UP000225433"/>
    </source>
</evidence>
<keyword evidence="2" id="KW-0808">Transferase</keyword>
<reference evidence="2 4" key="2">
    <citation type="journal article" date="2017" name="Nat. Microbiol.">
        <title>Natural product diversity associated with the nematode symbionts Photorhabdus and Xenorhabdus.</title>
        <authorList>
            <person name="Tobias N.J."/>
            <person name="Wolff H."/>
            <person name="Djahanschiri B."/>
            <person name="Grundmann F."/>
            <person name="Kronenwerth M."/>
            <person name="Shi Y.M."/>
            <person name="Simonyi S."/>
            <person name="Grun P."/>
            <person name="Shapiro-Ilan D."/>
            <person name="Pidot S.J."/>
            <person name="Stinear T.P."/>
            <person name="Ebersberger I."/>
            <person name="Bode H.B."/>
        </authorList>
    </citation>
    <scope>NUCLEOTIDE SEQUENCE [LARGE SCALE GENOMIC DNA]</scope>
    <source>
        <strain evidence="2 4">DSM 17903</strain>
    </source>
</reference>
<dbReference type="Proteomes" id="UP000225433">
    <property type="component" value="Unassembled WGS sequence"/>
</dbReference>
<dbReference type="OrthoDB" id="9776406at2"/>
<evidence type="ECO:0000313" key="1">
    <source>
        <dbReference type="EMBL" id="AOM39798.1"/>
    </source>
</evidence>